<sequence>MHLGCGSYRNILETRLLGTSIIENLPGCMRTSQIERQQLLRVQILYAFPPIFQPLRLGGRTFSFRFSDARFNFSGRDN</sequence>
<organism evidence="1 2">
    <name type="scientific">Ensifer adhaerens</name>
    <name type="common">Sinorhizobium morelense</name>
    <dbReference type="NCBI Taxonomy" id="106592"/>
    <lineage>
        <taxon>Bacteria</taxon>
        <taxon>Pseudomonadati</taxon>
        <taxon>Pseudomonadota</taxon>
        <taxon>Alphaproteobacteria</taxon>
        <taxon>Hyphomicrobiales</taxon>
        <taxon>Rhizobiaceae</taxon>
        <taxon>Sinorhizobium/Ensifer group</taxon>
        <taxon>Ensifer</taxon>
    </lineage>
</organism>
<proteinExistence type="predicted"/>
<protein>
    <submittedName>
        <fullName evidence="1">Uncharacterized protein</fullName>
    </submittedName>
</protein>
<evidence type="ECO:0000313" key="1">
    <source>
        <dbReference type="EMBL" id="KOF17308.1"/>
    </source>
</evidence>
<reference evidence="2" key="1">
    <citation type="submission" date="2015-07" db="EMBL/GenBank/DDBJ databases">
        <title>Whole genome sequence of an Ensifer adhaerens strain isolated from a cave pool in the Wind Cave National Park.</title>
        <authorList>
            <person name="Eng W.W.H."/>
            <person name="Gan H.M."/>
            <person name="Barton H.A."/>
            <person name="Savka M.A."/>
        </authorList>
    </citation>
    <scope>NUCLEOTIDE SEQUENCE [LARGE SCALE GENOMIC DNA]</scope>
    <source>
        <strain evidence="2">SD006</strain>
    </source>
</reference>
<gene>
    <name evidence="1" type="ORF">AC244_17350</name>
</gene>
<name>A0A0L8BRV3_ENSAD</name>
<evidence type="ECO:0000313" key="2">
    <source>
        <dbReference type="Proteomes" id="UP000037425"/>
    </source>
</evidence>
<dbReference type="AlphaFoldDB" id="A0A0L8BRV3"/>
<comment type="caution">
    <text evidence="1">The sequence shown here is derived from an EMBL/GenBank/DDBJ whole genome shotgun (WGS) entry which is preliminary data.</text>
</comment>
<accession>A0A0L8BRV3</accession>
<dbReference type="Proteomes" id="UP000037425">
    <property type="component" value="Unassembled WGS sequence"/>
</dbReference>
<dbReference type="EMBL" id="LGAP01000011">
    <property type="protein sequence ID" value="KOF17308.1"/>
    <property type="molecule type" value="Genomic_DNA"/>
</dbReference>